<feature type="compositionally biased region" description="Low complexity" evidence="3">
    <location>
        <begin position="293"/>
        <end position="304"/>
    </location>
</feature>
<name>A0A8K0FZA1_IGNLU</name>
<keyword evidence="6" id="KW-1185">Reference proteome</keyword>
<feature type="compositionally biased region" description="Basic residues" evidence="3">
    <location>
        <begin position="319"/>
        <end position="328"/>
    </location>
</feature>
<evidence type="ECO:0000256" key="1">
    <source>
        <dbReference type="ARBA" id="ARBA00004123"/>
    </source>
</evidence>
<dbReference type="InterPro" id="IPR004875">
    <property type="entry name" value="DDE_SF_endonuclease_dom"/>
</dbReference>
<feature type="domain" description="HTH psq-type" evidence="4">
    <location>
        <begin position="1"/>
        <end position="57"/>
    </location>
</feature>
<dbReference type="PANTHER" id="PTHR19303:SF74">
    <property type="entry name" value="POGO TRANSPOSABLE ELEMENT WITH KRAB DOMAIN"/>
    <property type="match status" value="1"/>
</dbReference>
<feature type="region of interest" description="Disordered" evidence="3">
    <location>
        <begin position="290"/>
        <end position="330"/>
    </location>
</feature>
<feature type="DNA-binding region" description="H-T-H motif" evidence="2">
    <location>
        <begin position="33"/>
        <end position="53"/>
    </location>
</feature>
<dbReference type="SUPFAM" id="SSF46689">
    <property type="entry name" value="Homeodomain-like"/>
    <property type="match status" value="1"/>
</dbReference>
<accession>A0A8K0FZA1</accession>
<comment type="caution">
    <text evidence="5">The sequence shown here is derived from an EMBL/GenBank/DDBJ whole genome shotgun (WGS) entry which is preliminary data.</text>
</comment>
<evidence type="ECO:0000313" key="5">
    <source>
        <dbReference type="EMBL" id="KAF2886110.1"/>
    </source>
</evidence>
<keyword evidence="2" id="KW-0238">DNA-binding</keyword>
<reference evidence="5" key="1">
    <citation type="submission" date="2019-08" db="EMBL/GenBank/DDBJ databases">
        <title>The genome of the North American firefly Photinus pyralis.</title>
        <authorList>
            <consortium name="Photinus pyralis genome working group"/>
            <person name="Fallon T.R."/>
            <person name="Sander Lower S.E."/>
            <person name="Weng J.-K."/>
        </authorList>
    </citation>
    <scope>NUCLEOTIDE SEQUENCE</scope>
    <source>
        <strain evidence="5">TRF0915ILg1</strain>
        <tissue evidence="5">Whole body</tissue>
    </source>
</reference>
<dbReference type="AlphaFoldDB" id="A0A8K0FZA1"/>
<evidence type="ECO:0000313" key="6">
    <source>
        <dbReference type="Proteomes" id="UP000801492"/>
    </source>
</evidence>
<dbReference type="InterPro" id="IPR007889">
    <property type="entry name" value="HTH_Psq"/>
</dbReference>
<dbReference type="GO" id="GO:0005634">
    <property type="term" value="C:nucleus"/>
    <property type="evidence" value="ECO:0007669"/>
    <property type="project" value="UniProtKB-SubCell"/>
</dbReference>
<dbReference type="Pfam" id="PF05225">
    <property type="entry name" value="HTH_psq"/>
    <property type="match status" value="1"/>
</dbReference>
<gene>
    <name evidence="5" type="ORF">ILUMI_20064</name>
</gene>
<keyword evidence="2" id="KW-0539">Nucleus</keyword>
<proteinExistence type="predicted"/>
<dbReference type="Pfam" id="PF03184">
    <property type="entry name" value="DDE_1"/>
    <property type="match status" value="1"/>
</dbReference>
<evidence type="ECO:0000256" key="3">
    <source>
        <dbReference type="SAM" id="MobiDB-lite"/>
    </source>
</evidence>
<dbReference type="InterPro" id="IPR050863">
    <property type="entry name" value="CenT-Element_Derived"/>
</dbReference>
<dbReference type="EMBL" id="VTPC01088647">
    <property type="protein sequence ID" value="KAF2886110.1"/>
    <property type="molecule type" value="Genomic_DNA"/>
</dbReference>
<dbReference type="GO" id="GO:0003677">
    <property type="term" value="F:DNA binding"/>
    <property type="evidence" value="ECO:0007669"/>
    <property type="project" value="UniProtKB-UniRule"/>
</dbReference>
<dbReference type="PROSITE" id="PS50960">
    <property type="entry name" value="HTH_PSQ"/>
    <property type="match status" value="1"/>
</dbReference>
<sequence>MPRDYKRKTNRQSWSADCMTKALQEVLEGRMGYKKAAQTFSIPQSTLEDKVKRSRKTPIARAETFHRTAVSKFYDLLNSIYEKRNLSPNDIYNVDETGFLKVPNTQSKVLAFRGKKQVGCLSSAERRVLVTAEVCMNAARNFMRPMFVFPCKRENPLLMHDAPPGSFAYYHESGWINTESFHGHRSPSKSMALIDGARENVTLLCFPPRTTHRLQPLDVSFMAPFSAYYEQEVRKWLVPHPGRAVAIYQIGKLFTATFTRAVIMQTAIAGFTKTGICQFNRDVFPEHLQPQPSTSSCSSSFSTCPRMLMPPPQEEQKVRTKHNRRKGKTAILASSPYKLELEKE</sequence>
<comment type="subcellular location">
    <subcellularLocation>
        <location evidence="1 2">Nucleus</location>
    </subcellularLocation>
</comment>
<protein>
    <recommendedName>
        <fullName evidence="4">HTH psq-type domain-containing protein</fullName>
    </recommendedName>
</protein>
<dbReference type="InterPro" id="IPR009057">
    <property type="entry name" value="Homeodomain-like_sf"/>
</dbReference>
<dbReference type="Proteomes" id="UP000801492">
    <property type="component" value="Unassembled WGS sequence"/>
</dbReference>
<evidence type="ECO:0000256" key="2">
    <source>
        <dbReference type="PROSITE-ProRule" id="PRU00320"/>
    </source>
</evidence>
<evidence type="ECO:0000259" key="4">
    <source>
        <dbReference type="PROSITE" id="PS50960"/>
    </source>
</evidence>
<organism evidence="5 6">
    <name type="scientific">Ignelater luminosus</name>
    <name type="common">Cucubano</name>
    <name type="synonym">Pyrophorus luminosus</name>
    <dbReference type="NCBI Taxonomy" id="2038154"/>
    <lineage>
        <taxon>Eukaryota</taxon>
        <taxon>Metazoa</taxon>
        <taxon>Ecdysozoa</taxon>
        <taxon>Arthropoda</taxon>
        <taxon>Hexapoda</taxon>
        <taxon>Insecta</taxon>
        <taxon>Pterygota</taxon>
        <taxon>Neoptera</taxon>
        <taxon>Endopterygota</taxon>
        <taxon>Coleoptera</taxon>
        <taxon>Polyphaga</taxon>
        <taxon>Elateriformia</taxon>
        <taxon>Elateroidea</taxon>
        <taxon>Elateridae</taxon>
        <taxon>Agrypninae</taxon>
        <taxon>Pyrophorini</taxon>
        <taxon>Ignelater</taxon>
    </lineage>
</organism>
<dbReference type="PANTHER" id="PTHR19303">
    <property type="entry name" value="TRANSPOSON"/>
    <property type="match status" value="1"/>
</dbReference>
<dbReference type="OrthoDB" id="10072016at2759"/>
<dbReference type="Gene3D" id="1.10.10.60">
    <property type="entry name" value="Homeodomain-like"/>
    <property type="match status" value="1"/>
</dbReference>